<accession>A0A1B9G534</accession>
<reference evidence="2" key="4">
    <citation type="submission" date="2024-02" db="EMBL/GenBank/DDBJ databases">
        <title>Comparative genomics of Cryptococcus and Kwoniella reveals pathogenesis evolution and contrasting modes of karyotype evolution via chromosome fusion or intercentromeric recombination.</title>
        <authorList>
            <person name="Coelho M.A."/>
            <person name="David-Palma M."/>
            <person name="Shea T."/>
            <person name="Bowers K."/>
            <person name="McGinley-Smith S."/>
            <person name="Mohammad A.W."/>
            <person name="Gnirke A."/>
            <person name="Yurkov A.M."/>
            <person name="Nowrousian M."/>
            <person name="Sun S."/>
            <person name="Cuomo C.A."/>
            <person name="Heitman J."/>
        </authorList>
    </citation>
    <scope>NUCLEOTIDE SEQUENCE</scope>
    <source>
        <strain evidence="2">CBS 10118</strain>
    </source>
</reference>
<proteinExistence type="predicted"/>
<dbReference type="GeneID" id="30208212"/>
<reference evidence="1" key="3">
    <citation type="submission" date="2014-01" db="EMBL/GenBank/DDBJ databases">
        <title>Evolution of pathogenesis and genome organization in the Tremellales.</title>
        <authorList>
            <person name="Cuomo C."/>
            <person name="Litvintseva A."/>
            <person name="Heitman J."/>
            <person name="Chen Y."/>
            <person name="Sun S."/>
            <person name="Springer D."/>
            <person name="Dromer F."/>
            <person name="Young S."/>
            <person name="Zeng Q."/>
            <person name="Chapman S."/>
            <person name="Gujja S."/>
            <person name="Saif S."/>
            <person name="Birren B."/>
        </authorList>
    </citation>
    <scope>NUCLEOTIDE SEQUENCE</scope>
    <source>
        <strain evidence="1">CBS 10118</strain>
    </source>
</reference>
<reference evidence="1" key="1">
    <citation type="submission" date="2013-07" db="EMBL/GenBank/DDBJ databases">
        <title>The Genome Sequence of Cryptococcus bestiolae CBS10118.</title>
        <authorList>
            <consortium name="The Broad Institute Genome Sequencing Platform"/>
            <person name="Cuomo C."/>
            <person name="Litvintseva A."/>
            <person name="Chen Y."/>
            <person name="Heitman J."/>
            <person name="Sun S."/>
            <person name="Springer D."/>
            <person name="Dromer F."/>
            <person name="Young S.K."/>
            <person name="Zeng Q."/>
            <person name="Gargeya S."/>
            <person name="Fitzgerald M."/>
            <person name="Abouelleil A."/>
            <person name="Alvarado L."/>
            <person name="Berlin A.M."/>
            <person name="Chapman S.B."/>
            <person name="Dewar J."/>
            <person name="Goldberg J."/>
            <person name="Griggs A."/>
            <person name="Gujja S."/>
            <person name="Hansen M."/>
            <person name="Howarth C."/>
            <person name="Imamovic A."/>
            <person name="Larimer J."/>
            <person name="McCowan C."/>
            <person name="Murphy C."/>
            <person name="Pearson M."/>
            <person name="Priest M."/>
            <person name="Roberts A."/>
            <person name="Saif S."/>
            <person name="Shea T."/>
            <person name="Sykes S."/>
            <person name="Wortman J."/>
            <person name="Nusbaum C."/>
            <person name="Birren B."/>
        </authorList>
    </citation>
    <scope>NUCLEOTIDE SEQUENCE [LARGE SCALE GENOMIC DNA]</scope>
    <source>
        <strain evidence="1">CBS 10118</strain>
    </source>
</reference>
<reference evidence="2" key="2">
    <citation type="submission" date="2013-07" db="EMBL/GenBank/DDBJ databases">
        <authorList>
            <consortium name="The Broad Institute Genome Sequencing Platform"/>
            <person name="Cuomo C."/>
            <person name="Litvintseva A."/>
            <person name="Chen Y."/>
            <person name="Heitman J."/>
            <person name="Sun S."/>
            <person name="Springer D."/>
            <person name="Dromer F."/>
            <person name="Young S.K."/>
            <person name="Zeng Q."/>
            <person name="Gargeya S."/>
            <person name="Fitzgerald M."/>
            <person name="Abouelleil A."/>
            <person name="Alvarado L."/>
            <person name="Berlin A.M."/>
            <person name="Chapman S.B."/>
            <person name="Dewar J."/>
            <person name="Goldberg J."/>
            <person name="Griggs A."/>
            <person name="Gujja S."/>
            <person name="Hansen M."/>
            <person name="Howarth C."/>
            <person name="Imamovic A."/>
            <person name="Larimer J."/>
            <person name="McCowan C."/>
            <person name="Murphy C."/>
            <person name="Pearson M."/>
            <person name="Priest M."/>
            <person name="Roberts A."/>
            <person name="Saif S."/>
            <person name="Shea T."/>
            <person name="Sykes S."/>
            <person name="Wortman J."/>
            <person name="Nusbaum C."/>
            <person name="Birren B."/>
        </authorList>
    </citation>
    <scope>NUCLEOTIDE SEQUENCE</scope>
    <source>
        <strain evidence="2">CBS 10118</strain>
    </source>
</reference>
<dbReference type="EMBL" id="CP144541">
    <property type="protein sequence ID" value="WVW78482.1"/>
    <property type="molecule type" value="Genomic_DNA"/>
</dbReference>
<keyword evidence="3" id="KW-1185">Reference proteome</keyword>
<dbReference type="VEuPathDB" id="FungiDB:I302_03813"/>
<dbReference type="KEGG" id="kbi:30208212"/>
<dbReference type="EMBL" id="KI894020">
    <property type="protein sequence ID" value="OCF26135.1"/>
    <property type="molecule type" value="Genomic_DNA"/>
</dbReference>
<dbReference type="AlphaFoldDB" id="A0A1B9G534"/>
<sequence length="233" mass="27019">MLVWNLKERMGVKATRYRESLNQIEVIVDISQPKHIIIASSPRDYPLYDAIYDGSQFLEKLKHKITLTFEVRVPPSIYQDSKTKPRKVWEVNLQSPDLQPFNLNRLSRLLWLFIPEDSSTDIRPVTLGTHSWTYFANNSAQLSDDSELVIVNSTDLLAHGKNETYPTTEECKCAAPAFFRARFRVHLTRAVNREKHKEDGSFNGMNVVDKVKERMINTRFPSMEEYQRSEAPA</sequence>
<dbReference type="Proteomes" id="UP000092730">
    <property type="component" value="Chromosome 1"/>
</dbReference>
<evidence type="ECO:0000313" key="3">
    <source>
        <dbReference type="Proteomes" id="UP000092730"/>
    </source>
</evidence>
<gene>
    <name evidence="1" type="ORF">I302_03813</name>
    <name evidence="2" type="ORF">I302_100437</name>
</gene>
<dbReference type="RefSeq" id="XP_019047205.1">
    <property type="nucleotide sequence ID" value="XM_019190457.1"/>
</dbReference>
<evidence type="ECO:0000313" key="2">
    <source>
        <dbReference type="EMBL" id="WVW78482.1"/>
    </source>
</evidence>
<name>A0A1B9G534_9TREE</name>
<protein>
    <submittedName>
        <fullName evidence="1">Uncharacterized protein</fullName>
    </submittedName>
</protein>
<organism evidence="1">
    <name type="scientific">Kwoniella bestiolae CBS 10118</name>
    <dbReference type="NCBI Taxonomy" id="1296100"/>
    <lineage>
        <taxon>Eukaryota</taxon>
        <taxon>Fungi</taxon>
        <taxon>Dikarya</taxon>
        <taxon>Basidiomycota</taxon>
        <taxon>Agaricomycotina</taxon>
        <taxon>Tremellomycetes</taxon>
        <taxon>Tremellales</taxon>
        <taxon>Cryptococcaceae</taxon>
        <taxon>Kwoniella</taxon>
    </lineage>
</organism>
<evidence type="ECO:0000313" key="1">
    <source>
        <dbReference type="EMBL" id="OCF26135.1"/>
    </source>
</evidence>